<dbReference type="RefSeq" id="WP_112990858.1">
    <property type="nucleotide sequence ID" value="NZ_PTLZ01000001.1"/>
</dbReference>
<feature type="transmembrane region" description="Helical" evidence="8">
    <location>
        <begin position="147"/>
        <end position="176"/>
    </location>
</feature>
<dbReference type="GO" id="GO:0010041">
    <property type="term" value="P:response to iron(III) ion"/>
    <property type="evidence" value="ECO:0007669"/>
    <property type="project" value="TreeGrafter"/>
</dbReference>
<dbReference type="GO" id="GO:0005886">
    <property type="term" value="C:plasma membrane"/>
    <property type="evidence" value="ECO:0007669"/>
    <property type="project" value="UniProtKB-SubCell"/>
</dbReference>
<feature type="transmembrane region" description="Helical" evidence="8">
    <location>
        <begin position="299"/>
        <end position="321"/>
    </location>
</feature>
<evidence type="ECO:0000256" key="6">
    <source>
        <dbReference type="ARBA" id="ARBA00022989"/>
    </source>
</evidence>
<keyword evidence="7 8" id="KW-0472">Membrane</keyword>
<dbReference type="Proteomes" id="UP000294737">
    <property type="component" value="Unassembled WGS sequence"/>
</dbReference>
<keyword evidence="3" id="KW-0328">Glycosyltransferase</keyword>
<evidence type="ECO:0000256" key="7">
    <source>
        <dbReference type="ARBA" id="ARBA00023136"/>
    </source>
</evidence>
<reference evidence="10 11" key="1">
    <citation type="submission" date="2019-03" db="EMBL/GenBank/DDBJ databases">
        <title>Genomic Encyclopedia of Type Strains, Phase IV (KMG-IV): sequencing the most valuable type-strain genomes for metagenomic binning, comparative biology and taxonomic classification.</title>
        <authorList>
            <person name="Goeker M."/>
        </authorList>
    </citation>
    <scope>NUCLEOTIDE SEQUENCE [LARGE SCALE GENOMIC DNA]</scope>
    <source>
        <strain evidence="10 11">DSM 18555</strain>
    </source>
</reference>
<keyword evidence="5 8" id="KW-0812">Transmembrane</keyword>
<evidence type="ECO:0000256" key="4">
    <source>
        <dbReference type="ARBA" id="ARBA00022679"/>
    </source>
</evidence>
<comment type="subcellular location">
    <subcellularLocation>
        <location evidence="1">Cell membrane</location>
        <topology evidence="1">Multi-pass membrane protein</topology>
    </subcellularLocation>
</comment>
<feature type="transmembrane region" description="Helical" evidence="8">
    <location>
        <begin position="379"/>
        <end position="402"/>
    </location>
</feature>
<evidence type="ECO:0000313" key="10">
    <source>
        <dbReference type="EMBL" id="TDN94224.1"/>
    </source>
</evidence>
<feature type="transmembrane region" description="Helical" evidence="8">
    <location>
        <begin position="116"/>
        <end position="135"/>
    </location>
</feature>
<organism evidence="10 11">
    <name type="scientific">Herminiimonas fonticola</name>
    <dbReference type="NCBI Taxonomy" id="303380"/>
    <lineage>
        <taxon>Bacteria</taxon>
        <taxon>Pseudomonadati</taxon>
        <taxon>Pseudomonadota</taxon>
        <taxon>Betaproteobacteria</taxon>
        <taxon>Burkholderiales</taxon>
        <taxon>Oxalobacteraceae</taxon>
        <taxon>Herminiimonas</taxon>
    </lineage>
</organism>
<feature type="transmembrane region" description="Helical" evidence="8">
    <location>
        <begin position="196"/>
        <end position="225"/>
    </location>
</feature>
<keyword evidence="2" id="KW-1003">Cell membrane</keyword>
<dbReference type="InterPro" id="IPR038731">
    <property type="entry name" value="RgtA/B/C-like"/>
</dbReference>
<evidence type="ECO:0000256" key="1">
    <source>
        <dbReference type="ARBA" id="ARBA00004651"/>
    </source>
</evidence>
<sequence>MNTKQMSTVSIGGLPLSRLEVTTATSQDFFLLTFVVAAVLLLLYRLFLMWILPLADTTEARYGEIARLTLTHGFWLMPHIDMDTPFFAKPPLSTWAASVSMFIFGATEFAARLPSLLAAIVAAWTAVAFASAFKIKKTWLVFPVMASCPLFFISAGAVMTDAIQMCVISAALYFAWRVIEPETEANRDARRRWRLAFWTMVGLGALCKGLANWALIGMPLIAYAVIARKPVEMFKQIFDWLGLAIAVCIFMPWYAAAEYYNPGFLNYFIVGEHFSRFLVPAWKGDRYGIAHVQPLGTIWIFWIAAIFPWLGVFVSQLFAYLRKKSANIDALERFLWCATLTPLVFFTFAHNIIWTYGLTSIVPFAVLVVRWMENASSKTFRFASMGVFAFAIVSVLCGSLIIKNVNGNSDRELVSTFNKQTNGVTPLVYRTKPWYSSSFYTHGNFTYQPDQSKDAPQNAGNDRIFEVVDNSSVGSNKIYFHGTRHSLVLESRN</sequence>
<name>A0A4R6GIX3_9BURK</name>
<dbReference type="EMBL" id="SNWF01000004">
    <property type="protein sequence ID" value="TDN94224.1"/>
    <property type="molecule type" value="Genomic_DNA"/>
</dbReference>
<feature type="domain" description="Glycosyltransferase RgtA/B/C/D-like" evidence="9">
    <location>
        <begin position="89"/>
        <end position="253"/>
    </location>
</feature>
<evidence type="ECO:0000256" key="8">
    <source>
        <dbReference type="SAM" id="Phobius"/>
    </source>
</evidence>
<dbReference type="PANTHER" id="PTHR33908">
    <property type="entry name" value="MANNOSYLTRANSFERASE YKCB-RELATED"/>
    <property type="match status" value="1"/>
</dbReference>
<gene>
    <name evidence="10" type="ORF">EV677_0767</name>
</gene>
<evidence type="ECO:0000256" key="5">
    <source>
        <dbReference type="ARBA" id="ARBA00022692"/>
    </source>
</evidence>
<dbReference type="PANTHER" id="PTHR33908:SF3">
    <property type="entry name" value="UNDECAPRENYL PHOSPHATE-ALPHA-4-AMINO-4-DEOXY-L-ARABINOSE ARABINOSYL TRANSFERASE"/>
    <property type="match status" value="1"/>
</dbReference>
<feature type="transmembrane region" description="Helical" evidence="8">
    <location>
        <begin position="333"/>
        <end position="349"/>
    </location>
</feature>
<proteinExistence type="predicted"/>
<evidence type="ECO:0000256" key="3">
    <source>
        <dbReference type="ARBA" id="ARBA00022676"/>
    </source>
</evidence>
<dbReference type="GO" id="GO:0016763">
    <property type="term" value="F:pentosyltransferase activity"/>
    <property type="evidence" value="ECO:0007669"/>
    <property type="project" value="TreeGrafter"/>
</dbReference>
<keyword evidence="11" id="KW-1185">Reference proteome</keyword>
<accession>A0A4R6GIX3</accession>
<feature type="transmembrane region" description="Helical" evidence="8">
    <location>
        <begin position="29"/>
        <end position="52"/>
    </location>
</feature>
<evidence type="ECO:0000256" key="2">
    <source>
        <dbReference type="ARBA" id="ARBA00022475"/>
    </source>
</evidence>
<dbReference type="GO" id="GO:0009103">
    <property type="term" value="P:lipopolysaccharide biosynthetic process"/>
    <property type="evidence" value="ECO:0007669"/>
    <property type="project" value="UniProtKB-ARBA"/>
</dbReference>
<keyword evidence="6 8" id="KW-1133">Transmembrane helix</keyword>
<feature type="transmembrane region" description="Helical" evidence="8">
    <location>
        <begin position="237"/>
        <end position="256"/>
    </location>
</feature>
<comment type="caution">
    <text evidence="10">The sequence shown here is derived from an EMBL/GenBank/DDBJ whole genome shotgun (WGS) entry which is preliminary data.</text>
</comment>
<dbReference type="AlphaFoldDB" id="A0A4R6GIX3"/>
<keyword evidence="4 10" id="KW-0808">Transferase</keyword>
<protein>
    <submittedName>
        <fullName evidence="10">4-amino-4-deoxy-L-arabinose transferase-like glycosyltransferase</fullName>
    </submittedName>
</protein>
<evidence type="ECO:0000259" key="9">
    <source>
        <dbReference type="Pfam" id="PF13231"/>
    </source>
</evidence>
<dbReference type="OrthoDB" id="9775035at2"/>
<evidence type="ECO:0000313" key="11">
    <source>
        <dbReference type="Proteomes" id="UP000294737"/>
    </source>
</evidence>
<dbReference type="InterPro" id="IPR050297">
    <property type="entry name" value="LipidA_mod_glycosyltrf_83"/>
</dbReference>
<dbReference type="Pfam" id="PF13231">
    <property type="entry name" value="PMT_2"/>
    <property type="match status" value="1"/>
</dbReference>